<accession>A0ABU1Y0K8</accession>
<keyword evidence="1" id="KW-0472">Membrane</keyword>
<evidence type="ECO:0000259" key="2">
    <source>
        <dbReference type="Pfam" id="PF02517"/>
    </source>
</evidence>
<evidence type="ECO:0000313" key="4">
    <source>
        <dbReference type="Proteomes" id="UP001256588"/>
    </source>
</evidence>
<dbReference type="EMBL" id="JAVDWO010000016">
    <property type="protein sequence ID" value="MDR7194557.1"/>
    <property type="molecule type" value="Genomic_DNA"/>
</dbReference>
<comment type="caution">
    <text evidence="3">The sequence shown here is derived from an EMBL/GenBank/DDBJ whole genome shotgun (WGS) entry which is preliminary data.</text>
</comment>
<feature type="transmembrane region" description="Helical" evidence="1">
    <location>
        <begin position="225"/>
        <end position="246"/>
    </location>
</feature>
<protein>
    <submittedName>
        <fullName evidence="3">Membrane protease YdiL (CAAX protease family)</fullName>
    </submittedName>
</protein>
<dbReference type="InterPro" id="IPR052710">
    <property type="entry name" value="CAAX_protease"/>
</dbReference>
<gene>
    <name evidence="3" type="ORF">J2W68_003305</name>
</gene>
<dbReference type="InterPro" id="IPR003675">
    <property type="entry name" value="Rce1/LyrA-like_dom"/>
</dbReference>
<dbReference type="Pfam" id="PF02517">
    <property type="entry name" value="Rce1-like"/>
    <property type="match status" value="1"/>
</dbReference>
<feature type="transmembrane region" description="Helical" evidence="1">
    <location>
        <begin position="46"/>
        <end position="67"/>
    </location>
</feature>
<keyword evidence="1" id="KW-1133">Transmembrane helix</keyword>
<feature type="transmembrane region" description="Helical" evidence="1">
    <location>
        <begin position="171"/>
        <end position="192"/>
    </location>
</feature>
<organism evidence="3 4">
    <name type="scientific">Luteimonas terrae</name>
    <dbReference type="NCBI Taxonomy" id="1530191"/>
    <lineage>
        <taxon>Bacteria</taxon>
        <taxon>Pseudomonadati</taxon>
        <taxon>Pseudomonadota</taxon>
        <taxon>Gammaproteobacteria</taxon>
        <taxon>Lysobacterales</taxon>
        <taxon>Lysobacteraceae</taxon>
        <taxon>Luteimonas</taxon>
    </lineage>
</organism>
<dbReference type="Proteomes" id="UP001256588">
    <property type="component" value="Unassembled WGS sequence"/>
</dbReference>
<sequence>MRSAHTSPRSRWVALPIIAVFLWLDHFHLDLFRAVAGDWTGAARTGALALLGYLPHWLVALGMAAVLTRPRDALAALGLDGRPMRALLLGLLLTAPMVAVLAFKAPLTLTADTPHALARHALLPGFGEELLYRGLLFGLLFRLAGWGFLPAALMAALLFGGAHLTQGGQAVEAAGIFAITALGAVWFAWLYVEWDFDLWVPVAFHVLINAWWVVFPVADNALGPLWAVGLRLVIIALSIGVTLAFAKRRGGRRVRGRGWIGVWRHD</sequence>
<dbReference type="PANTHER" id="PTHR36435">
    <property type="entry name" value="SLR1288 PROTEIN"/>
    <property type="match status" value="1"/>
</dbReference>
<keyword evidence="3" id="KW-0645">Protease</keyword>
<proteinExistence type="predicted"/>
<keyword evidence="1" id="KW-0812">Transmembrane</keyword>
<dbReference type="GO" id="GO:0008233">
    <property type="term" value="F:peptidase activity"/>
    <property type="evidence" value="ECO:0007669"/>
    <property type="project" value="UniProtKB-KW"/>
</dbReference>
<keyword evidence="3" id="KW-0378">Hydrolase</keyword>
<evidence type="ECO:0000313" key="3">
    <source>
        <dbReference type="EMBL" id="MDR7194557.1"/>
    </source>
</evidence>
<dbReference type="RefSeq" id="WP_310238012.1">
    <property type="nucleotide sequence ID" value="NZ_JAVDWO010000016.1"/>
</dbReference>
<reference evidence="3 4" key="1">
    <citation type="submission" date="2023-07" db="EMBL/GenBank/DDBJ databases">
        <title>Sorghum-associated microbial communities from plants grown in Nebraska, USA.</title>
        <authorList>
            <person name="Schachtman D."/>
        </authorList>
    </citation>
    <scope>NUCLEOTIDE SEQUENCE [LARGE SCALE GENOMIC DNA]</scope>
    <source>
        <strain evidence="3 4">4099</strain>
    </source>
</reference>
<feature type="domain" description="CAAX prenyl protease 2/Lysostaphin resistance protein A-like" evidence="2">
    <location>
        <begin position="117"/>
        <end position="210"/>
    </location>
</feature>
<feature type="transmembrane region" description="Helical" evidence="1">
    <location>
        <begin position="87"/>
        <end position="110"/>
    </location>
</feature>
<feature type="transmembrane region" description="Helical" evidence="1">
    <location>
        <begin position="130"/>
        <end position="159"/>
    </location>
</feature>
<evidence type="ECO:0000256" key="1">
    <source>
        <dbReference type="SAM" id="Phobius"/>
    </source>
</evidence>
<dbReference type="GO" id="GO:0006508">
    <property type="term" value="P:proteolysis"/>
    <property type="evidence" value="ECO:0007669"/>
    <property type="project" value="UniProtKB-KW"/>
</dbReference>
<dbReference type="PANTHER" id="PTHR36435:SF1">
    <property type="entry name" value="CAAX AMINO TERMINAL PROTEASE FAMILY PROTEIN"/>
    <property type="match status" value="1"/>
</dbReference>
<name>A0ABU1Y0K8_9GAMM</name>
<keyword evidence="4" id="KW-1185">Reference proteome</keyword>